<dbReference type="SUPFAM" id="SSF81901">
    <property type="entry name" value="HCP-like"/>
    <property type="match status" value="3"/>
</dbReference>
<evidence type="ECO:0000313" key="2">
    <source>
        <dbReference type="Proteomes" id="UP000662770"/>
    </source>
</evidence>
<gene>
    <name evidence="1" type="ORF">JYB87_03920</name>
</gene>
<name>A0ABX7QU84_9GAMM</name>
<keyword evidence="2" id="KW-1185">Reference proteome</keyword>
<dbReference type="InterPro" id="IPR050767">
    <property type="entry name" value="Sel1_AlgK"/>
</dbReference>
<sequence>MLRSTAALMLLFVVLGALLMMQPSPRHFKQLQLADFYLFSSPQQLQLAQHYWDRHSSDYSPELAEKWFVRAAKNGEAEAHYQLAHLYYIFPNLSGLEWEANVLMATDELEHAANSGMLKAQTELADILFKHDNTPDKIRGLDFLARAAKQNDVKAMMQLGRRYCTDPDVQNFTLGKQYLTQAAEAGDKQAPLMLASFYQQGRCGDADLAQYRYWIEKSATDGNVEAMQQLAAQYLQGDGRSQDLLQAALWLYRAQQPDALYQLGMLFQQQPELFTQVKQQVSSGFVAESNYADSIVNCFYLATEQGHPKAAFAFGVLNLEHKDNELAMQAFKIAKDAGYPKFAAQLGDEQAKKDVQIIKANDLQRFFELQG</sequence>
<protein>
    <submittedName>
        <fullName evidence="1">Sel1 repeat family protein</fullName>
    </submittedName>
</protein>
<dbReference type="InterPro" id="IPR006597">
    <property type="entry name" value="Sel1-like"/>
</dbReference>
<organism evidence="1 2">
    <name type="scientific">Shewanella avicenniae</name>
    <dbReference type="NCBI Taxonomy" id="2814294"/>
    <lineage>
        <taxon>Bacteria</taxon>
        <taxon>Pseudomonadati</taxon>
        <taxon>Pseudomonadota</taxon>
        <taxon>Gammaproteobacteria</taxon>
        <taxon>Alteromonadales</taxon>
        <taxon>Shewanellaceae</taxon>
        <taxon>Shewanella</taxon>
    </lineage>
</organism>
<dbReference type="EMBL" id="CP071503">
    <property type="protein sequence ID" value="QSX34408.1"/>
    <property type="molecule type" value="Genomic_DNA"/>
</dbReference>
<dbReference type="Pfam" id="PF08238">
    <property type="entry name" value="Sel1"/>
    <property type="match status" value="5"/>
</dbReference>
<evidence type="ECO:0000313" key="1">
    <source>
        <dbReference type="EMBL" id="QSX34408.1"/>
    </source>
</evidence>
<proteinExistence type="predicted"/>
<dbReference type="RefSeq" id="WP_207355611.1">
    <property type="nucleotide sequence ID" value="NZ_CP071503.1"/>
</dbReference>
<accession>A0ABX7QU84</accession>
<dbReference type="Gene3D" id="1.25.40.10">
    <property type="entry name" value="Tetratricopeptide repeat domain"/>
    <property type="match status" value="1"/>
</dbReference>
<dbReference type="Proteomes" id="UP000662770">
    <property type="component" value="Chromosome"/>
</dbReference>
<dbReference type="InterPro" id="IPR011990">
    <property type="entry name" value="TPR-like_helical_dom_sf"/>
</dbReference>
<dbReference type="SMART" id="SM00671">
    <property type="entry name" value="SEL1"/>
    <property type="match status" value="6"/>
</dbReference>
<dbReference type="PANTHER" id="PTHR11102">
    <property type="entry name" value="SEL-1-LIKE PROTEIN"/>
    <property type="match status" value="1"/>
</dbReference>
<dbReference type="PANTHER" id="PTHR11102:SF160">
    <property type="entry name" value="ERAD-ASSOCIATED E3 UBIQUITIN-PROTEIN LIGASE COMPONENT HRD3"/>
    <property type="match status" value="1"/>
</dbReference>
<reference evidence="1 2" key="1">
    <citation type="submission" date="2021-03" db="EMBL/GenBank/DDBJ databases">
        <title>Novel species identification of genus Shewanella.</title>
        <authorList>
            <person name="Liu G."/>
            <person name="Zhang Q."/>
        </authorList>
    </citation>
    <scope>NUCLEOTIDE SEQUENCE [LARGE SCALE GENOMIC DNA]</scope>
    <source>
        <strain evidence="1 2">FJAT-51800</strain>
    </source>
</reference>